<keyword evidence="3" id="KW-1185">Reference proteome</keyword>
<dbReference type="Proteomes" id="UP000202345">
    <property type="component" value="Segment"/>
</dbReference>
<keyword evidence="1" id="KW-0472">Membrane</keyword>
<protein>
    <submittedName>
        <fullName evidence="2">Membrane protein UL45</fullName>
    </submittedName>
</protein>
<name>A0A1V0M8J2_9ALPH</name>
<dbReference type="EMBL" id="KX589235">
    <property type="protein sequence ID" value="ARD71372.1"/>
    <property type="molecule type" value="Genomic_DNA"/>
</dbReference>
<accession>A0A1V0M8J2</accession>
<sequence length="233" mass="24899">MDDGPIVPYSPSPIIAEAAMMSPVPESELEPSPEPRITGELRVDAYPPCRDASDDSSLTKCARVCCGFVLGTLVTIVLVALVAFIVLIFAFSYTSLESGVCQAEWVGLGRLCLGVASRNASEYDANTICESAGAEVVSLGTIQSLIDVLSTFTRVGNIDFTGVARVGGNKIVCIDASSSGPTAIKCPDRVVVICQRARPLGVPAEIIRRVRVFLGLERQDYYDRLYNISPHAP</sequence>
<keyword evidence="1" id="KW-0812">Transmembrane</keyword>
<dbReference type="SUPFAM" id="SSF56436">
    <property type="entry name" value="C-type lectin-like"/>
    <property type="match status" value="1"/>
</dbReference>
<proteinExistence type="predicted"/>
<evidence type="ECO:0000313" key="3">
    <source>
        <dbReference type="Proteomes" id="UP000202345"/>
    </source>
</evidence>
<evidence type="ECO:0000313" key="2">
    <source>
        <dbReference type="EMBL" id="ARD71372.1"/>
    </source>
</evidence>
<feature type="transmembrane region" description="Helical" evidence="1">
    <location>
        <begin position="68"/>
        <end position="93"/>
    </location>
</feature>
<reference evidence="2" key="1">
    <citation type="journal article" date="2017" name="Arch. Virol.">
        <title>Complete genome sequence and evolution analysis of a columbid herpesvirus type 1 from feral pigeon in China.</title>
        <authorList>
            <person name="Guo Y."/>
            <person name="Li S."/>
            <person name="Sun X."/>
            <person name="He Y."/>
            <person name="Zhao H."/>
            <person name="Wang Y."/>
            <person name="Zhao P."/>
            <person name="Xing M."/>
        </authorList>
    </citation>
    <scope>NUCLEOTIDE SEQUENCE [LARGE SCALE GENOMIC DNA]</scope>
    <source>
        <strain evidence="2">HLJ</strain>
    </source>
</reference>
<keyword evidence="1" id="KW-1133">Transmembrane helix</keyword>
<gene>
    <name evidence="2" type="ORF">CoHVHLJ_061</name>
</gene>
<dbReference type="Pfam" id="PF05473">
    <property type="entry name" value="UL45"/>
    <property type="match status" value="1"/>
</dbReference>
<evidence type="ECO:0000256" key="1">
    <source>
        <dbReference type="SAM" id="Phobius"/>
    </source>
</evidence>
<dbReference type="InterPro" id="IPR016187">
    <property type="entry name" value="CTDL_fold"/>
</dbReference>
<organism evidence="2">
    <name type="scientific">Columbid alphaherpesvirus 1</name>
    <dbReference type="NCBI Taxonomy" id="93386"/>
    <lineage>
        <taxon>Viruses</taxon>
        <taxon>Duplodnaviria</taxon>
        <taxon>Heunggongvirae</taxon>
        <taxon>Peploviricota</taxon>
        <taxon>Herviviricetes</taxon>
        <taxon>Herpesvirales</taxon>
        <taxon>Orthoherpesviridae</taxon>
        <taxon>Alphaherpesvirinae</taxon>
        <taxon>Mardivirus</taxon>
        <taxon>Mardivirus columbidalpha1</taxon>
    </lineage>
</organism>